<dbReference type="InterPro" id="IPR019301">
    <property type="entry name" value="Flagellar_prot_FlgJ_N"/>
</dbReference>
<evidence type="ECO:0000256" key="3">
    <source>
        <dbReference type="ARBA" id="ARBA00006880"/>
    </source>
</evidence>
<evidence type="ECO:0000256" key="1">
    <source>
        <dbReference type="ARBA" id="ARBA00002954"/>
    </source>
</evidence>
<dbReference type="SMART" id="SM00047">
    <property type="entry name" value="LYZ2"/>
    <property type="match status" value="1"/>
</dbReference>
<reference evidence="13 14" key="1">
    <citation type="submission" date="2023-04" db="EMBL/GenBank/DDBJ databases">
        <title>A long-awaited taxogenomic arrangement of the family Halomonadaceae.</title>
        <authorList>
            <person name="De La Haba R."/>
            <person name="Chuvochina M."/>
            <person name="Wittouck S."/>
            <person name="Arahal D.R."/>
            <person name="Sanchez-Porro C."/>
            <person name="Hugenholtz P."/>
            <person name="Ventosa A."/>
        </authorList>
    </citation>
    <scope>NUCLEOTIDE SEQUENCE [LARGE SCALE GENOMIC DNA]</scope>
    <source>
        <strain evidence="13 14">DSM 22428</strain>
    </source>
</reference>
<dbReference type="GO" id="GO:0016787">
    <property type="term" value="F:hydrolase activity"/>
    <property type="evidence" value="ECO:0007669"/>
    <property type="project" value="UniProtKB-KW"/>
</dbReference>
<sequence>MDLSSQFALDVQGVSKLKFSARQNQQEGLTQAAQQFEAMLLNIMVKGMRDTVPDSGLLSSHQGDLYQSMMDQQWAQTMSNEGIGIADMLVKQLGGNPGPVASSEPDAKRSMMAGVPTGAPVALKDEWLRRGSVDESTKAAGDNADWYKAQLLVTEQAEKRLEQTSQTSAIAASDLPPHVQRFLDKVGSAAERASQVVGISSRLIVAQAALETGWGKHEIKTADGGQSHNLFNIKATPGWKGDASNVMTTEYIDGQAQKLRDGFRVYGSYEESFNDYARLLTQNSRYDGVVEAKSDEAAAWQLQNSGYATDPQYATKLISIMRQLPERFDAGDQLAQGPSAESVKSAYGIDDVPSRIF</sequence>
<evidence type="ECO:0000256" key="5">
    <source>
        <dbReference type="ARBA" id="ARBA00013433"/>
    </source>
</evidence>
<dbReference type="PANTHER" id="PTHR33308:SF9">
    <property type="entry name" value="PEPTIDOGLYCAN HYDROLASE FLGJ"/>
    <property type="match status" value="1"/>
</dbReference>
<dbReference type="Pfam" id="PF10135">
    <property type="entry name" value="Rod-binding"/>
    <property type="match status" value="1"/>
</dbReference>
<keyword evidence="6" id="KW-0574">Periplasm</keyword>
<dbReference type="NCBIfam" id="TIGR02541">
    <property type="entry name" value="flagell_FlgJ"/>
    <property type="match status" value="1"/>
</dbReference>
<evidence type="ECO:0000256" key="4">
    <source>
        <dbReference type="ARBA" id="ARBA00007974"/>
    </source>
</evidence>
<protein>
    <recommendedName>
        <fullName evidence="5">Peptidoglycan hydrolase FlgJ</fullName>
    </recommendedName>
    <alternativeName>
        <fullName evidence="11">Muramidase FlgJ</fullName>
    </alternativeName>
</protein>
<keyword evidence="9" id="KW-0326">Glycosidase</keyword>
<evidence type="ECO:0000256" key="9">
    <source>
        <dbReference type="ARBA" id="ARBA00023295"/>
    </source>
</evidence>
<comment type="similarity">
    <text evidence="3">In the N-terminal section; belongs to the FlgJ family.</text>
</comment>
<evidence type="ECO:0000256" key="11">
    <source>
        <dbReference type="ARBA" id="ARBA00030835"/>
    </source>
</evidence>
<evidence type="ECO:0000256" key="10">
    <source>
        <dbReference type="ARBA" id="ARBA00023316"/>
    </source>
</evidence>
<dbReference type="RefSeq" id="WP_251590404.1">
    <property type="nucleotide sequence ID" value="NZ_JAMLJI010000001.1"/>
</dbReference>
<evidence type="ECO:0000256" key="2">
    <source>
        <dbReference type="ARBA" id="ARBA00004418"/>
    </source>
</evidence>
<dbReference type="InterPro" id="IPR002901">
    <property type="entry name" value="MGlyc_endo_b_GlcNAc-like_dom"/>
</dbReference>
<dbReference type="PANTHER" id="PTHR33308">
    <property type="entry name" value="PEPTIDOGLYCAN HYDROLASE FLGJ"/>
    <property type="match status" value="1"/>
</dbReference>
<keyword evidence="8 13" id="KW-0378">Hydrolase</keyword>
<keyword evidence="13" id="KW-0969">Cilium</keyword>
<dbReference type="InterPro" id="IPR051056">
    <property type="entry name" value="Glycosyl_Hydrolase_73"/>
</dbReference>
<proteinExistence type="inferred from homology"/>
<comment type="function">
    <text evidence="1">Flagellum-specific muramidase which hydrolyzes the peptidoglycan layer to assemble the rod structure in the periplasmic space.</text>
</comment>
<gene>
    <name evidence="13" type="primary">flgJ</name>
    <name evidence="13" type="ORF">QC825_03640</name>
</gene>
<evidence type="ECO:0000313" key="13">
    <source>
        <dbReference type="EMBL" id="MDR5895171.1"/>
    </source>
</evidence>
<keyword evidence="7" id="KW-1005">Bacterial flagellum biogenesis</keyword>
<keyword evidence="10" id="KW-0961">Cell wall biogenesis/degradation</keyword>
<comment type="subcellular location">
    <subcellularLocation>
        <location evidence="2">Periplasm</location>
    </subcellularLocation>
</comment>
<accession>A0ABU1GT31</accession>
<keyword evidence="14" id="KW-1185">Reference proteome</keyword>
<dbReference type="Proteomes" id="UP001269375">
    <property type="component" value="Unassembled WGS sequence"/>
</dbReference>
<comment type="similarity">
    <text evidence="4">In the C-terminal section; belongs to the glycosyl hydrolase 73 family.</text>
</comment>
<dbReference type="EMBL" id="JARWAO010000002">
    <property type="protein sequence ID" value="MDR5895171.1"/>
    <property type="molecule type" value="Genomic_DNA"/>
</dbReference>
<dbReference type="Gene3D" id="1.10.530.10">
    <property type="match status" value="1"/>
</dbReference>
<evidence type="ECO:0000256" key="6">
    <source>
        <dbReference type="ARBA" id="ARBA00022764"/>
    </source>
</evidence>
<evidence type="ECO:0000313" key="14">
    <source>
        <dbReference type="Proteomes" id="UP001269375"/>
    </source>
</evidence>
<evidence type="ECO:0000256" key="7">
    <source>
        <dbReference type="ARBA" id="ARBA00022795"/>
    </source>
</evidence>
<dbReference type="InterPro" id="IPR013377">
    <property type="entry name" value="FlgJ"/>
</dbReference>
<dbReference type="Gene3D" id="2.10.70.40">
    <property type="entry name" value="peptidoglycan hydrolase"/>
    <property type="match status" value="1"/>
</dbReference>
<comment type="caution">
    <text evidence="13">The sequence shown here is derived from an EMBL/GenBank/DDBJ whole genome shotgun (WGS) entry which is preliminary data.</text>
</comment>
<dbReference type="PRINTS" id="PR01002">
    <property type="entry name" value="FLGFLGJ"/>
</dbReference>
<name>A0ABU1GT31_9GAMM</name>
<keyword evidence="13" id="KW-0282">Flagellum</keyword>
<evidence type="ECO:0000259" key="12">
    <source>
        <dbReference type="SMART" id="SM00047"/>
    </source>
</evidence>
<keyword evidence="13" id="KW-0966">Cell projection</keyword>
<organism evidence="13 14">
    <name type="scientific">Larsenimonas suaedae</name>
    <dbReference type="NCBI Taxonomy" id="1851019"/>
    <lineage>
        <taxon>Bacteria</taxon>
        <taxon>Pseudomonadati</taxon>
        <taxon>Pseudomonadota</taxon>
        <taxon>Gammaproteobacteria</taxon>
        <taxon>Oceanospirillales</taxon>
        <taxon>Halomonadaceae</taxon>
        <taxon>Larsenimonas</taxon>
    </lineage>
</organism>
<feature type="domain" description="Mannosyl-glycoprotein endo-beta-N-acetylglucosamidase-like" evidence="12">
    <location>
        <begin position="172"/>
        <end position="329"/>
    </location>
</feature>
<evidence type="ECO:0000256" key="8">
    <source>
        <dbReference type="ARBA" id="ARBA00022801"/>
    </source>
</evidence>
<dbReference type="Pfam" id="PF01832">
    <property type="entry name" value="Glucosaminidase"/>
    <property type="match status" value="1"/>
</dbReference>